<protein>
    <recommendedName>
        <fullName evidence="1">Glycosyl hydrolase family 95 catalytic domain-containing protein</fullName>
    </recommendedName>
</protein>
<dbReference type="InterPro" id="IPR054363">
    <property type="entry name" value="GH95_cat"/>
</dbReference>
<accession>A0A8K0PI28</accession>
<name>A0A8K0PI28_9PEZI</name>
<dbReference type="EMBL" id="JAESVG020000004">
    <property type="protein sequence ID" value="KAG8628048.1"/>
    <property type="molecule type" value="Genomic_DNA"/>
</dbReference>
<dbReference type="AlphaFoldDB" id="A0A8K0PI28"/>
<dbReference type="InterPro" id="IPR008928">
    <property type="entry name" value="6-hairpin_glycosidase_sf"/>
</dbReference>
<evidence type="ECO:0000313" key="3">
    <source>
        <dbReference type="Proteomes" id="UP000809789"/>
    </source>
</evidence>
<keyword evidence="3" id="KW-1185">Reference proteome</keyword>
<gene>
    <name evidence="2" type="ORF">KVT40_003921</name>
</gene>
<dbReference type="OrthoDB" id="2848340at2759"/>
<dbReference type="Pfam" id="PF22124">
    <property type="entry name" value="Glyco_hydro_95_cat"/>
    <property type="match status" value="1"/>
</dbReference>
<evidence type="ECO:0000313" key="2">
    <source>
        <dbReference type="EMBL" id="KAG8628048.1"/>
    </source>
</evidence>
<dbReference type="SUPFAM" id="SSF48208">
    <property type="entry name" value="Six-hairpin glycosidases"/>
    <property type="match status" value="1"/>
</dbReference>
<dbReference type="PANTHER" id="PTHR31084:SF3">
    <property type="entry name" value="ALPHA-FUCOSIDASE A"/>
    <property type="match status" value="1"/>
</dbReference>
<reference evidence="2" key="1">
    <citation type="submission" date="2021-07" db="EMBL/GenBank/DDBJ databases">
        <title>Elsinoe batatas strain:CRI-CJ2 Genome sequencing and assembly.</title>
        <authorList>
            <person name="Huang L."/>
        </authorList>
    </citation>
    <scope>NUCLEOTIDE SEQUENCE</scope>
    <source>
        <strain evidence="2">CRI-CJ2</strain>
    </source>
</reference>
<dbReference type="GO" id="GO:0004560">
    <property type="term" value="F:alpha-L-fucosidase activity"/>
    <property type="evidence" value="ECO:0007669"/>
    <property type="project" value="TreeGrafter"/>
</dbReference>
<dbReference type="InterPro" id="IPR012341">
    <property type="entry name" value="6hp_glycosidase-like_sf"/>
</dbReference>
<dbReference type="PANTHER" id="PTHR31084">
    <property type="entry name" value="ALPHA-L-FUCOSIDASE 2"/>
    <property type="match status" value="1"/>
</dbReference>
<comment type="caution">
    <text evidence="2">The sequence shown here is derived from an EMBL/GenBank/DDBJ whole genome shotgun (WGS) entry which is preliminary data.</text>
</comment>
<organism evidence="2 3">
    <name type="scientific">Elsinoe batatas</name>
    <dbReference type="NCBI Taxonomy" id="2601811"/>
    <lineage>
        <taxon>Eukaryota</taxon>
        <taxon>Fungi</taxon>
        <taxon>Dikarya</taxon>
        <taxon>Ascomycota</taxon>
        <taxon>Pezizomycotina</taxon>
        <taxon>Dothideomycetes</taxon>
        <taxon>Dothideomycetidae</taxon>
        <taxon>Myriangiales</taxon>
        <taxon>Elsinoaceae</taxon>
        <taxon>Elsinoe</taxon>
    </lineage>
</organism>
<evidence type="ECO:0000259" key="1">
    <source>
        <dbReference type="Pfam" id="PF22124"/>
    </source>
</evidence>
<dbReference type="Gene3D" id="1.50.10.10">
    <property type="match status" value="1"/>
</dbReference>
<dbReference type="Proteomes" id="UP000809789">
    <property type="component" value="Unassembled WGS sequence"/>
</dbReference>
<dbReference type="GO" id="GO:0005975">
    <property type="term" value="P:carbohydrate metabolic process"/>
    <property type="evidence" value="ECO:0007669"/>
    <property type="project" value="InterPro"/>
</dbReference>
<feature type="domain" description="Glycosyl hydrolase family 95 catalytic" evidence="1">
    <location>
        <begin position="80"/>
        <end position="490"/>
    </location>
</feature>
<proteinExistence type="predicted"/>
<sequence length="569" mass="62493">MTFFAAARPVGDITGAACTEEGVLTVPADSSRKRVTFAINAGTDYDQTKGNAENGFSFRGVDPESTVLEVLSAAIQRPVQAIVDDHIADFQPLMDGFTLELPDSANSAGLDVSSQLSRYTLEGGDPFVEARQFTYGRYLFASSSSTGSLPPNLQGKWAYGLTNAWSADYHVDINLQMNHWGVEETGLSSLQDPLWDHMRYTWTGRGAETANLTYGSEGWVVHGWLNTFGFTGLPSGDDIWTLLTSSNAWMMLHVADHFEYTQDTTWLRTIAYPQLLKPVAQFWLSTLVPDTHFNDSTLVVNPCVSPEIGPTTFACTHHQQLIHQLFTNILRLAPFAAEPDTTFLSTVATALARLDTGLHIGRWGQIQEWKLDIDEQNNTHRHLSHLVGWYPGASLSSYAGAYTNTTLQAAVRTTLQSRGQGIEDANVGWEKVWRAACWARLNDSANAYEQLKLVMRNNVADNGLMMYSGRNEPFQIDANFGYVGAVVSMLAVDLPTGETGEEREKRTLVLGPAIPGAWGGGSVRGFRLRGGAVVDFGWDGEGVVDRVEVQREGWEGVRLVNVRGEALGD</sequence>